<feature type="transmembrane region" description="Helical" evidence="1">
    <location>
        <begin position="12"/>
        <end position="34"/>
    </location>
</feature>
<keyword evidence="1" id="KW-0812">Transmembrane</keyword>
<accession>A0A7D5PC45</accession>
<dbReference type="KEGG" id="hpel:HZS54_14955"/>
<protein>
    <recommendedName>
        <fullName evidence="4">Preprotein translocase subunit TatA</fullName>
    </recommendedName>
</protein>
<gene>
    <name evidence="2" type="ORF">HZS54_14955</name>
</gene>
<proteinExistence type="predicted"/>
<name>A0A7D5PC45_9EURY</name>
<keyword evidence="1" id="KW-1133">Transmembrane helix</keyword>
<reference evidence="2 3" key="1">
    <citation type="submission" date="2020-07" db="EMBL/GenBank/DDBJ databases">
        <title>Halosimplex litoreum sp. nov. and Halosimplex rubrum sp. nov., isolated from different salt environments.</title>
        <authorList>
            <person name="Cui H."/>
        </authorList>
    </citation>
    <scope>NUCLEOTIDE SEQUENCE [LARGE SCALE GENOMIC DNA]</scope>
    <source>
        <strain evidence="2 3">R2</strain>
    </source>
</reference>
<dbReference type="EMBL" id="CP058909">
    <property type="protein sequence ID" value="QLH82842.1"/>
    <property type="molecule type" value="Genomic_DNA"/>
</dbReference>
<evidence type="ECO:0008006" key="4">
    <source>
        <dbReference type="Google" id="ProtNLM"/>
    </source>
</evidence>
<keyword evidence="3" id="KW-1185">Reference proteome</keyword>
<evidence type="ECO:0000313" key="2">
    <source>
        <dbReference type="EMBL" id="QLH82842.1"/>
    </source>
</evidence>
<keyword evidence="1" id="KW-0472">Membrane</keyword>
<dbReference type="GeneID" id="56083914"/>
<evidence type="ECO:0000256" key="1">
    <source>
        <dbReference type="SAM" id="Phobius"/>
    </source>
</evidence>
<organism evidence="2 3">
    <name type="scientific">Halosimplex pelagicum</name>
    <dbReference type="NCBI Taxonomy" id="869886"/>
    <lineage>
        <taxon>Archaea</taxon>
        <taxon>Methanobacteriati</taxon>
        <taxon>Methanobacteriota</taxon>
        <taxon>Stenosarchaea group</taxon>
        <taxon>Halobacteria</taxon>
        <taxon>Halobacteriales</taxon>
        <taxon>Haloarculaceae</taxon>
        <taxon>Halosimplex</taxon>
    </lineage>
</organism>
<sequence length="59" mass="6663">MVPLQSGGSAELLTILLFATVLSVPVVLLVGVFLKRALRRDREIDQLQERVEELESERE</sequence>
<dbReference type="RefSeq" id="WP_179917910.1">
    <property type="nucleotide sequence ID" value="NZ_CP058909.1"/>
</dbReference>
<dbReference type="Proteomes" id="UP000509346">
    <property type="component" value="Chromosome"/>
</dbReference>
<evidence type="ECO:0000313" key="3">
    <source>
        <dbReference type="Proteomes" id="UP000509346"/>
    </source>
</evidence>
<dbReference type="AlphaFoldDB" id="A0A7D5PC45"/>